<organism evidence="1 2">
    <name type="scientific">Portunus trituberculatus</name>
    <name type="common">Swimming crab</name>
    <name type="synonym">Neptunus trituberculatus</name>
    <dbReference type="NCBI Taxonomy" id="210409"/>
    <lineage>
        <taxon>Eukaryota</taxon>
        <taxon>Metazoa</taxon>
        <taxon>Ecdysozoa</taxon>
        <taxon>Arthropoda</taxon>
        <taxon>Crustacea</taxon>
        <taxon>Multicrustacea</taxon>
        <taxon>Malacostraca</taxon>
        <taxon>Eumalacostraca</taxon>
        <taxon>Eucarida</taxon>
        <taxon>Decapoda</taxon>
        <taxon>Pleocyemata</taxon>
        <taxon>Brachyura</taxon>
        <taxon>Eubrachyura</taxon>
        <taxon>Portunoidea</taxon>
        <taxon>Portunidae</taxon>
        <taxon>Portuninae</taxon>
        <taxon>Portunus</taxon>
    </lineage>
</organism>
<evidence type="ECO:0000313" key="1">
    <source>
        <dbReference type="EMBL" id="MPC74027.1"/>
    </source>
</evidence>
<dbReference type="Proteomes" id="UP000324222">
    <property type="component" value="Unassembled WGS sequence"/>
</dbReference>
<evidence type="ECO:0000313" key="2">
    <source>
        <dbReference type="Proteomes" id="UP000324222"/>
    </source>
</evidence>
<comment type="caution">
    <text evidence="1">The sequence shown here is derived from an EMBL/GenBank/DDBJ whole genome shotgun (WGS) entry which is preliminary data.</text>
</comment>
<accession>A0A5B7HXP6</accession>
<dbReference type="AlphaFoldDB" id="A0A5B7HXP6"/>
<protein>
    <submittedName>
        <fullName evidence="1">Uncharacterized protein</fullName>
    </submittedName>
</protein>
<sequence>MSCGRVPAAAAELSTCRRILQHCAPNKKLTKSEEIKQLCKEALFSEGARSARTASLPGHSLSVIASHECGVWRCGMALWHRCCVVLTFCLARHTTMIATAAAAAAAVLTFCNGGRWRWCASRQSATSCLSPERRDDPRLACAGRAGSHDASSSVRELSGRHELLLRQT</sequence>
<dbReference type="EMBL" id="VSRR010038077">
    <property type="protein sequence ID" value="MPC74027.1"/>
    <property type="molecule type" value="Genomic_DNA"/>
</dbReference>
<name>A0A5B7HXP6_PORTR</name>
<proteinExistence type="predicted"/>
<keyword evidence="2" id="KW-1185">Reference proteome</keyword>
<reference evidence="1 2" key="1">
    <citation type="submission" date="2019-05" db="EMBL/GenBank/DDBJ databases">
        <title>Another draft genome of Portunus trituberculatus and its Hox gene families provides insights of decapod evolution.</title>
        <authorList>
            <person name="Jeong J.-H."/>
            <person name="Song I."/>
            <person name="Kim S."/>
            <person name="Choi T."/>
            <person name="Kim D."/>
            <person name="Ryu S."/>
            <person name="Kim W."/>
        </authorList>
    </citation>
    <scope>NUCLEOTIDE SEQUENCE [LARGE SCALE GENOMIC DNA]</scope>
    <source>
        <tissue evidence="1">Muscle</tissue>
    </source>
</reference>
<gene>
    <name evidence="1" type="ORF">E2C01_068372</name>
</gene>